<name>A0A938YLB0_9ACTN</name>
<dbReference type="InterPro" id="IPR013783">
    <property type="entry name" value="Ig-like_fold"/>
</dbReference>
<dbReference type="SMART" id="SM00060">
    <property type="entry name" value="FN3"/>
    <property type="match status" value="2"/>
</dbReference>
<proteinExistence type="predicted"/>
<evidence type="ECO:0000256" key="2">
    <source>
        <dbReference type="ARBA" id="ARBA00023295"/>
    </source>
</evidence>
<dbReference type="PANTHER" id="PTHR13817:SF166">
    <property type="entry name" value="NEURONAL IGCAM-RELATED"/>
    <property type="match status" value="1"/>
</dbReference>
<evidence type="ECO:0000313" key="7">
    <source>
        <dbReference type="Proteomes" id="UP000663801"/>
    </source>
</evidence>
<evidence type="ECO:0000256" key="4">
    <source>
        <dbReference type="SAM" id="SignalP"/>
    </source>
</evidence>
<dbReference type="GO" id="GO:0000272">
    <property type="term" value="P:polysaccharide catabolic process"/>
    <property type="evidence" value="ECO:0007669"/>
    <property type="project" value="UniProtKB-KW"/>
</dbReference>
<protein>
    <submittedName>
        <fullName evidence="6">Fibronectin type III domain-containing protein</fullName>
    </submittedName>
</protein>
<evidence type="ECO:0000313" key="6">
    <source>
        <dbReference type="EMBL" id="MBM9478102.1"/>
    </source>
</evidence>
<dbReference type="InterPro" id="IPR050964">
    <property type="entry name" value="Striated_Muscle_Regulatory"/>
</dbReference>
<keyword evidence="3" id="KW-0624">Polysaccharide degradation</keyword>
<dbReference type="SUPFAM" id="SSF63829">
    <property type="entry name" value="Calcium-dependent phosphotriesterase"/>
    <property type="match status" value="1"/>
</dbReference>
<dbReference type="EMBL" id="JAERWL010000015">
    <property type="protein sequence ID" value="MBM9478102.1"/>
    <property type="molecule type" value="Genomic_DNA"/>
</dbReference>
<dbReference type="PROSITE" id="PS50853">
    <property type="entry name" value="FN3"/>
    <property type="match status" value="2"/>
</dbReference>
<evidence type="ECO:0000256" key="1">
    <source>
        <dbReference type="ARBA" id="ARBA00022737"/>
    </source>
</evidence>
<dbReference type="InterPro" id="IPR011042">
    <property type="entry name" value="6-blade_b-propeller_TolB-like"/>
</dbReference>
<keyword evidence="2" id="KW-0326">Glycosidase</keyword>
<organism evidence="6 7">
    <name type="scientific">Nakamurella flavida</name>
    <dbReference type="NCBI Taxonomy" id="363630"/>
    <lineage>
        <taxon>Bacteria</taxon>
        <taxon>Bacillati</taxon>
        <taxon>Actinomycetota</taxon>
        <taxon>Actinomycetes</taxon>
        <taxon>Nakamurellales</taxon>
        <taxon>Nakamurellaceae</taxon>
        <taxon>Nakamurella</taxon>
    </lineage>
</organism>
<dbReference type="GO" id="GO:0016798">
    <property type="term" value="F:hydrolase activity, acting on glycosyl bonds"/>
    <property type="evidence" value="ECO:0007669"/>
    <property type="project" value="UniProtKB-KW"/>
</dbReference>
<evidence type="ECO:0000256" key="3">
    <source>
        <dbReference type="ARBA" id="ARBA00023326"/>
    </source>
</evidence>
<feature type="domain" description="Fibronectin type-III" evidence="5">
    <location>
        <begin position="37"/>
        <end position="135"/>
    </location>
</feature>
<accession>A0A938YLB0</accession>
<keyword evidence="1" id="KW-0677">Repeat</keyword>
<dbReference type="InterPro" id="IPR003961">
    <property type="entry name" value="FN3_dom"/>
</dbReference>
<dbReference type="AlphaFoldDB" id="A0A938YLB0"/>
<keyword evidence="4" id="KW-0732">Signal</keyword>
<dbReference type="InterPro" id="IPR036116">
    <property type="entry name" value="FN3_sf"/>
</dbReference>
<dbReference type="Proteomes" id="UP000663801">
    <property type="component" value="Unassembled WGS sequence"/>
</dbReference>
<dbReference type="RefSeq" id="WP_205258224.1">
    <property type="nucleotide sequence ID" value="NZ_BAAAPV010000002.1"/>
</dbReference>
<dbReference type="CDD" id="cd00063">
    <property type="entry name" value="FN3"/>
    <property type="match status" value="2"/>
</dbReference>
<dbReference type="SUPFAM" id="SSF49265">
    <property type="entry name" value="Fibronectin type III"/>
    <property type="match status" value="1"/>
</dbReference>
<dbReference type="Pfam" id="PF00041">
    <property type="entry name" value="fn3"/>
    <property type="match status" value="1"/>
</dbReference>
<feature type="chain" id="PRO_5038048786" evidence="4">
    <location>
        <begin position="30"/>
        <end position="553"/>
    </location>
</feature>
<gene>
    <name evidence="6" type="ORF">JL107_16760</name>
</gene>
<reference evidence="6" key="1">
    <citation type="submission" date="2021-01" db="EMBL/GenBank/DDBJ databases">
        <title>KCTC 19127 draft genome.</title>
        <authorList>
            <person name="An D."/>
        </authorList>
    </citation>
    <scope>NUCLEOTIDE SEQUENCE</scope>
    <source>
        <strain evidence="6">KCTC 19127</strain>
    </source>
</reference>
<feature type="signal peptide" evidence="4">
    <location>
        <begin position="1"/>
        <end position="29"/>
    </location>
</feature>
<feature type="domain" description="Fibronectin type-III" evidence="5">
    <location>
        <begin position="144"/>
        <end position="240"/>
    </location>
</feature>
<dbReference type="PANTHER" id="PTHR13817">
    <property type="entry name" value="TITIN"/>
    <property type="match status" value="1"/>
</dbReference>
<sequence>MRAPVMAVLTVVLLVAGAGLTAGTLTASAAETYRPAAPAGVTVSTAGLPAGAARLTWQGVTAEPGTSVTGYTVGRSGSSRVNPDPWSATVSPATRSWVFHQLVPGQNYRFFVAAADDSGHRAGSATVVDFRFLPAGFAAGTPEAPTMPALQQISRDTVALTWLAPDSDGGSTVTSYLVSRDGTSSVGTGPFSETISGPTRRKTFTKLVPGRSYTFTVVARNAVGASAATSVRWTVPTASTLPAEPVYAIDERTRRVVRVQDGAAPVTLGGPLTDPVALAVDRSRTVYVADAAGSVVRIPADGSATGTVGAGWQSPQQVEVDDRGNVFVVDGGTLTMVAARDGRSRVLATGVSGTLEVDGSGRATVFGEFVATTYPSRGDGPVRSFELGANPDDEFAFASAVVARTGQLWAEGIAVTSATRAHFVETYVPGSPDGVEIGPPGANIAQAADGVGTYFHMVDTVFCPPISEATGACTPDPTVDHVDRYAPGTSTDPVRIPTSGLTLPFEGMVADLRGNLVVSDDGGLYRVPAQGGPATLLLAGTFSAPVLASAPVA</sequence>
<comment type="caution">
    <text evidence="6">The sequence shown here is derived from an EMBL/GenBank/DDBJ whole genome shotgun (WGS) entry which is preliminary data.</text>
</comment>
<dbReference type="Gene3D" id="2.60.40.10">
    <property type="entry name" value="Immunoglobulins"/>
    <property type="match status" value="2"/>
</dbReference>
<evidence type="ECO:0000259" key="5">
    <source>
        <dbReference type="PROSITE" id="PS50853"/>
    </source>
</evidence>
<keyword evidence="2" id="KW-0378">Hydrolase</keyword>
<keyword evidence="7" id="KW-1185">Reference proteome</keyword>
<dbReference type="Gene3D" id="2.120.10.30">
    <property type="entry name" value="TolB, C-terminal domain"/>
    <property type="match status" value="1"/>
</dbReference>
<keyword evidence="3" id="KW-0119">Carbohydrate metabolism</keyword>